<gene>
    <name evidence="1" type="ORF">CR513_03477</name>
</gene>
<accession>A0A371I9V2</accession>
<evidence type="ECO:0000313" key="2">
    <source>
        <dbReference type="Proteomes" id="UP000257109"/>
    </source>
</evidence>
<reference evidence="1" key="1">
    <citation type="submission" date="2018-05" db="EMBL/GenBank/DDBJ databases">
        <title>Draft genome of Mucuna pruriens seed.</title>
        <authorList>
            <person name="Nnadi N.E."/>
            <person name="Vos R."/>
            <person name="Hasami M.H."/>
            <person name="Devisetty U.K."/>
            <person name="Aguiy J.C."/>
        </authorList>
    </citation>
    <scope>NUCLEOTIDE SEQUENCE [LARGE SCALE GENOMIC DNA]</scope>
    <source>
        <strain evidence="1">JCA_2017</strain>
    </source>
</reference>
<comment type="caution">
    <text evidence="1">The sequence shown here is derived from an EMBL/GenBank/DDBJ whole genome shotgun (WGS) entry which is preliminary data.</text>
</comment>
<name>A0A371I9V2_MUCPR</name>
<keyword evidence="2" id="KW-1185">Reference proteome</keyword>
<dbReference type="Proteomes" id="UP000257109">
    <property type="component" value="Unassembled WGS sequence"/>
</dbReference>
<organism evidence="1 2">
    <name type="scientific">Mucuna pruriens</name>
    <name type="common">Velvet bean</name>
    <name type="synonym">Dolichos pruriens</name>
    <dbReference type="NCBI Taxonomy" id="157652"/>
    <lineage>
        <taxon>Eukaryota</taxon>
        <taxon>Viridiplantae</taxon>
        <taxon>Streptophyta</taxon>
        <taxon>Embryophyta</taxon>
        <taxon>Tracheophyta</taxon>
        <taxon>Spermatophyta</taxon>
        <taxon>Magnoliopsida</taxon>
        <taxon>eudicotyledons</taxon>
        <taxon>Gunneridae</taxon>
        <taxon>Pentapetalae</taxon>
        <taxon>rosids</taxon>
        <taxon>fabids</taxon>
        <taxon>Fabales</taxon>
        <taxon>Fabaceae</taxon>
        <taxon>Papilionoideae</taxon>
        <taxon>50 kb inversion clade</taxon>
        <taxon>NPAAA clade</taxon>
        <taxon>indigoferoid/millettioid clade</taxon>
        <taxon>Phaseoleae</taxon>
        <taxon>Mucuna</taxon>
    </lineage>
</organism>
<protein>
    <recommendedName>
        <fullName evidence="3">Copia protein</fullName>
    </recommendedName>
</protein>
<dbReference type="PANTHER" id="PTHR11439">
    <property type="entry name" value="GAG-POL-RELATED RETROTRANSPOSON"/>
    <property type="match status" value="1"/>
</dbReference>
<proteinExistence type="predicted"/>
<dbReference type="EMBL" id="QJKJ01000572">
    <property type="protein sequence ID" value="RDY11809.1"/>
    <property type="molecule type" value="Genomic_DNA"/>
</dbReference>
<dbReference type="PANTHER" id="PTHR11439:SF442">
    <property type="entry name" value="CYSTEINE-RICH RLK (RECEPTOR-LIKE PROTEIN KINASE) 8"/>
    <property type="match status" value="1"/>
</dbReference>
<dbReference type="CDD" id="cd09272">
    <property type="entry name" value="RNase_HI_RT_Ty1"/>
    <property type="match status" value="1"/>
</dbReference>
<dbReference type="STRING" id="157652.A0A371I9V2"/>
<dbReference type="AlphaFoldDB" id="A0A371I9V2"/>
<sequence>MLLVYLKQPLGFESDVFLDHVFKLKRLFMDSNKHLMLVLEEELFFAKITTHILSLYKFMWRILYLEQLMNLFVKNFLNLCRNNLKTVRIKKVDQTIYTGIIGSFHYLNASRPNIMFSVYLCARFQVDPRESHLIIERKNTNGGCHFIRANLVSLASKRQGTISLSSVELLPIKHQLEDYDIFESNIHLLCDNIVVINFSKNTILYFKSKHIEIKHHFIRDYIQKEILDMKFISIDEHLVGTSTKPIPAYERNLLNMTLVRKEV</sequence>
<evidence type="ECO:0008006" key="3">
    <source>
        <dbReference type="Google" id="ProtNLM"/>
    </source>
</evidence>
<dbReference type="OrthoDB" id="418237at2759"/>
<feature type="non-terminal residue" evidence="1">
    <location>
        <position position="1"/>
    </location>
</feature>
<evidence type="ECO:0000313" key="1">
    <source>
        <dbReference type="EMBL" id="RDY11809.1"/>
    </source>
</evidence>